<keyword evidence="8" id="KW-0227">DNA damage</keyword>
<feature type="domain" description="UmuC" evidence="17">
    <location>
        <begin position="103"/>
        <end position="282"/>
    </location>
</feature>
<feature type="region of interest" description="Disordered" evidence="16">
    <location>
        <begin position="1"/>
        <end position="31"/>
    </location>
</feature>
<feature type="coiled-coil region" evidence="15">
    <location>
        <begin position="351"/>
        <end position="378"/>
    </location>
</feature>
<evidence type="ECO:0000256" key="7">
    <source>
        <dbReference type="ARBA" id="ARBA00022723"/>
    </source>
</evidence>
<dbReference type="GO" id="GO:0003684">
    <property type="term" value="F:damaged DNA binding"/>
    <property type="evidence" value="ECO:0007669"/>
    <property type="project" value="InterPro"/>
</dbReference>
<dbReference type="SUPFAM" id="SSF56672">
    <property type="entry name" value="DNA/RNA polymerases"/>
    <property type="match status" value="1"/>
</dbReference>
<dbReference type="InterPro" id="IPR050116">
    <property type="entry name" value="DNA_polymerase-Y"/>
</dbReference>
<evidence type="ECO:0000256" key="12">
    <source>
        <dbReference type="ARBA" id="ARBA00022932"/>
    </source>
</evidence>
<keyword evidence="10" id="KW-0862">Zinc</keyword>
<dbReference type="InterPro" id="IPR006642">
    <property type="entry name" value="Rad18_UBZ4"/>
</dbReference>
<dbReference type="GO" id="GO:0070987">
    <property type="term" value="P:error-free translesion synthesis"/>
    <property type="evidence" value="ECO:0007669"/>
    <property type="project" value="UniProtKB-ARBA"/>
</dbReference>
<evidence type="ECO:0000256" key="15">
    <source>
        <dbReference type="SAM" id="Coils"/>
    </source>
</evidence>
<evidence type="ECO:0000256" key="6">
    <source>
        <dbReference type="ARBA" id="ARBA00022705"/>
    </source>
</evidence>
<dbReference type="GO" id="GO:0006281">
    <property type="term" value="P:DNA repair"/>
    <property type="evidence" value="ECO:0007669"/>
    <property type="project" value="UniProtKB-KW"/>
</dbReference>
<comment type="catalytic activity">
    <reaction evidence="14">
        <text>DNA(n) + a 2'-deoxyribonucleoside 5'-triphosphate = DNA(n+1) + diphosphate</text>
        <dbReference type="Rhea" id="RHEA:22508"/>
        <dbReference type="Rhea" id="RHEA-COMP:17339"/>
        <dbReference type="Rhea" id="RHEA-COMP:17340"/>
        <dbReference type="ChEBI" id="CHEBI:33019"/>
        <dbReference type="ChEBI" id="CHEBI:61560"/>
        <dbReference type="ChEBI" id="CHEBI:173112"/>
        <dbReference type="EC" id="2.7.7.7"/>
    </reaction>
</comment>
<comment type="caution">
    <text evidence="18">The sequence shown here is derived from an EMBL/GenBank/DDBJ whole genome shotgun (WGS) entry which is preliminary data.</text>
</comment>
<dbReference type="GO" id="GO:0003887">
    <property type="term" value="F:DNA-directed DNA polymerase activity"/>
    <property type="evidence" value="ECO:0007669"/>
    <property type="project" value="UniProtKB-KW"/>
</dbReference>
<evidence type="ECO:0000256" key="16">
    <source>
        <dbReference type="SAM" id="MobiDB-lite"/>
    </source>
</evidence>
<dbReference type="Gene3D" id="3.30.160.60">
    <property type="entry name" value="Classic Zinc Finger"/>
    <property type="match status" value="1"/>
</dbReference>
<dbReference type="InterPro" id="IPR036775">
    <property type="entry name" value="DNA_pol_Y-fam_lit_finger_sf"/>
</dbReference>
<evidence type="ECO:0000256" key="3">
    <source>
        <dbReference type="ARBA" id="ARBA00016178"/>
    </source>
</evidence>
<dbReference type="InterPro" id="IPR017961">
    <property type="entry name" value="DNA_pol_Y-fam_little_finger"/>
</dbReference>
<feature type="compositionally biased region" description="Polar residues" evidence="16">
    <location>
        <begin position="495"/>
        <end position="507"/>
    </location>
</feature>
<dbReference type="Pfam" id="PF11798">
    <property type="entry name" value="IMS_HHH"/>
    <property type="match status" value="1"/>
</dbReference>
<keyword evidence="4" id="KW-0808">Transferase</keyword>
<keyword evidence="5" id="KW-0548">Nucleotidyltransferase</keyword>
<dbReference type="SMART" id="SM00734">
    <property type="entry name" value="ZnF_Rad18"/>
    <property type="match status" value="1"/>
</dbReference>
<evidence type="ECO:0000256" key="5">
    <source>
        <dbReference type="ARBA" id="ARBA00022695"/>
    </source>
</evidence>
<dbReference type="GO" id="GO:0008270">
    <property type="term" value="F:zinc ion binding"/>
    <property type="evidence" value="ECO:0007669"/>
    <property type="project" value="UniProtKB-KW"/>
</dbReference>
<dbReference type="InterPro" id="IPR043128">
    <property type="entry name" value="Rev_trsase/Diguanyl_cyclase"/>
</dbReference>
<dbReference type="Pfam" id="PF00817">
    <property type="entry name" value="IMS"/>
    <property type="match status" value="1"/>
</dbReference>
<dbReference type="AlphaFoldDB" id="A0AAD6XD08"/>
<dbReference type="Pfam" id="PF11799">
    <property type="entry name" value="IMS_C"/>
    <property type="match status" value="1"/>
</dbReference>
<dbReference type="HAMAP" id="MF_01113">
    <property type="entry name" value="DNApol_IV"/>
    <property type="match status" value="1"/>
</dbReference>
<evidence type="ECO:0000259" key="17">
    <source>
        <dbReference type="PROSITE" id="PS50173"/>
    </source>
</evidence>
<dbReference type="SUPFAM" id="SSF100879">
    <property type="entry name" value="Lesion bypass DNA polymerase (Y-family), little finger domain"/>
    <property type="match status" value="1"/>
</dbReference>
<dbReference type="Gene3D" id="3.40.1170.60">
    <property type="match status" value="1"/>
</dbReference>
<evidence type="ECO:0000313" key="19">
    <source>
        <dbReference type="Proteomes" id="UP001218188"/>
    </source>
</evidence>
<keyword evidence="13" id="KW-0234">DNA repair</keyword>
<dbReference type="FunFam" id="3.40.1170.60:FF:000014">
    <property type="entry name" value="Related to DNA polymerase kappa"/>
    <property type="match status" value="1"/>
</dbReference>
<dbReference type="Gene3D" id="3.30.1490.100">
    <property type="entry name" value="DNA polymerase, Y-family, little finger domain"/>
    <property type="match status" value="1"/>
</dbReference>
<gene>
    <name evidence="18" type="ORF">C8F04DRAFT_939962</name>
</gene>
<dbReference type="FunFam" id="3.30.1490.100:FF:000004">
    <property type="entry name" value="DNA polymerase IV"/>
    <property type="match status" value="1"/>
</dbReference>
<feature type="region of interest" description="Disordered" evidence="16">
    <location>
        <begin position="451"/>
        <end position="521"/>
    </location>
</feature>
<dbReference type="EMBL" id="JARJCM010000004">
    <property type="protein sequence ID" value="KAJ7045472.1"/>
    <property type="molecule type" value="Genomic_DNA"/>
</dbReference>
<reference evidence="18" key="1">
    <citation type="submission" date="2023-03" db="EMBL/GenBank/DDBJ databases">
        <title>Massive genome expansion in bonnet fungi (Mycena s.s.) driven by repeated elements and novel gene families across ecological guilds.</title>
        <authorList>
            <consortium name="Lawrence Berkeley National Laboratory"/>
            <person name="Harder C.B."/>
            <person name="Miyauchi S."/>
            <person name="Viragh M."/>
            <person name="Kuo A."/>
            <person name="Thoen E."/>
            <person name="Andreopoulos B."/>
            <person name="Lu D."/>
            <person name="Skrede I."/>
            <person name="Drula E."/>
            <person name="Henrissat B."/>
            <person name="Morin E."/>
            <person name="Kohler A."/>
            <person name="Barry K."/>
            <person name="LaButti K."/>
            <person name="Morin E."/>
            <person name="Salamov A."/>
            <person name="Lipzen A."/>
            <person name="Mereny Z."/>
            <person name="Hegedus B."/>
            <person name="Baldrian P."/>
            <person name="Stursova M."/>
            <person name="Weitz H."/>
            <person name="Taylor A."/>
            <person name="Grigoriev I.V."/>
            <person name="Nagy L.G."/>
            <person name="Martin F."/>
            <person name="Kauserud H."/>
        </authorList>
    </citation>
    <scope>NUCLEOTIDE SEQUENCE</scope>
    <source>
        <strain evidence="18">CBHHK200</strain>
    </source>
</reference>
<keyword evidence="11" id="KW-0460">Magnesium</keyword>
<dbReference type="GO" id="GO:0042276">
    <property type="term" value="P:error-prone translesion synthesis"/>
    <property type="evidence" value="ECO:0007669"/>
    <property type="project" value="TreeGrafter"/>
</dbReference>
<evidence type="ECO:0000313" key="18">
    <source>
        <dbReference type="EMBL" id="KAJ7045472.1"/>
    </source>
</evidence>
<dbReference type="GO" id="GO:0006260">
    <property type="term" value="P:DNA replication"/>
    <property type="evidence" value="ECO:0007669"/>
    <property type="project" value="UniProtKB-KW"/>
</dbReference>
<dbReference type="NCBIfam" id="NF002677">
    <property type="entry name" value="PRK02406.1"/>
    <property type="match status" value="1"/>
</dbReference>
<evidence type="ECO:0000256" key="11">
    <source>
        <dbReference type="ARBA" id="ARBA00022842"/>
    </source>
</evidence>
<keyword evidence="9" id="KW-0863">Zinc-finger</keyword>
<protein>
    <recommendedName>
        <fullName evidence="3">DNA polymerase kappa</fullName>
        <ecNumber evidence="2">2.7.7.7</ecNumber>
    </recommendedName>
</protein>
<evidence type="ECO:0000256" key="4">
    <source>
        <dbReference type="ARBA" id="ARBA00022679"/>
    </source>
</evidence>
<evidence type="ECO:0000256" key="13">
    <source>
        <dbReference type="ARBA" id="ARBA00023204"/>
    </source>
</evidence>
<comment type="similarity">
    <text evidence="1">Belongs to the DNA polymerase type-Y family.</text>
</comment>
<dbReference type="FunFam" id="1.10.150.810:FF:000003">
    <property type="entry name" value="DNA polymerase kappa subunit"/>
    <property type="match status" value="1"/>
</dbReference>
<dbReference type="Proteomes" id="UP001218188">
    <property type="component" value="Unassembled WGS sequence"/>
</dbReference>
<dbReference type="PROSITE" id="PS50173">
    <property type="entry name" value="UMUC"/>
    <property type="match status" value="1"/>
</dbReference>
<sequence length="584" mass="65281">MAAEPTRPPSQETASLVKRLAGPSTGKAGLAKDQEDINRIIADVSKGSKFYENEKKKDKELTKKIEHILHLRDELTKRPGVDLPKIEASLRKLESERDLSQTIVHFDLDSFFASVEVLNDPTLAGKPFIVGGSVVSTASYEARKYGVRSGMASFIAKKLCPQLITISHGFSDYSEMSHKVMAICKRYDPSLCPAGCDEGYLNITAYCAEHDLSADECVEHLRSAVFAETKLTVSAGIAPNTMLAKICSDKNKPNGQFHLPFNSEAITSFMRDLPIRRVPGIGRVSERLLESIGIKTCGDIYTYRATISLMDKQFGLLHLLRTHLGIASNSVQPPQREERKSIGAERTFPPLADKQKILEKLDEVCVELESDMEETQWTGRTITLKYKLDSFEVFTRAKSHNRWISKKEDLFAVGQELLLPELPLSIRLIGLRVTKLKDLREPDPSIGIKRFFETTNSSSPNKKRKVSPSRQDELNGDPPIEDDTLPTLLPLFQSDGPQNTEPTSSRSVKPDSEAPRETHTCPVCEKEVTTENQTLNEHLDLCLNRNAIRQVQGEIKPVKLARAAPKQGDIWEQWMKKASGSKRT</sequence>
<proteinExistence type="inferred from homology"/>
<dbReference type="PANTHER" id="PTHR11076">
    <property type="entry name" value="DNA REPAIR POLYMERASE UMUC / TRANSFERASE FAMILY MEMBER"/>
    <property type="match status" value="1"/>
</dbReference>
<evidence type="ECO:0000256" key="2">
    <source>
        <dbReference type="ARBA" id="ARBA00012417"/>
    </source>
</evidence>
<keyword evidence="6" id="KW-0235">DNA replication</keyword>
<keyword evidence="7" id="KW-0479">Metal-binding</keyword>
<keyword evidence="12" id="KW-0239">DNA-directed DNA polymerase</keyword>
<dbReference type="InterPro" id="IPR001126">
    <property type="entry name" value="UmuC"/>
</dbReference>
<dbReference type="EC" id="2.7.7.7" evidence="2"/>
<dbReference type="GO" id="GO:0005634">
    <property type="term" value="C:nucleus"/>
    <property type="evidence" value="ECO:0007669"/>
    <property type="project" value="TreeGrafter"/>
</dbReference>
<dbReference type="InterPro" id="IPR024728">
    <property type="entry name" value="PolY_HhH_motif"/>
</dbReference>
<name>A0AAD6XD08_9AGAR</name>
<dbReference type="Gene3D" id="3.30.70.270">
    <property type="match status" value="1"/>
</dbReference>
<evidence type="ECO:0000256" key="10">
    <source>
        <dbReference type="ARBA" id="ARBA00022833"/>
    </source>
</evidence>
<dbReference type="InterPro" id="IPR043502">
    <property type="entry name" value="DNA/RNA_pol_sf"/>
</dbReference>
<evidence type="ECO:0000256" key="8">
    <source>
        <dbReference type="ARBA" id="ARBA00022763"/>
    </source>
</evidence>
<dbReference type="CDD" id="cd03586">
    <property type="entry name" value="PolY_Pol_IV_kappa"/>
    <property type="match status" value="1"/>
</dbReference>
<evidence type="ECO:0000256" key="1">
    <source>
        <dbReference type="ARBA" id="ARBA00010945"/>
    </source>
</evidence>
<dbReference type="Gene3D" id="1.10.150.810">
    <property type="match status" value="2"/>
</dbReference>
<evidence type="ECO:0000256" key="14">
    <source>
        <dbReference type="ARBA" id="ARBA00049244"/>
    </source>
</evidence>
<dbReference type="PANTHER" id="PTHR11076:SF33">
    <property type="entry name" value="DNA POLYMERASE KAPPA"/>
    <property type="match status" value="1"/>
</dbReference>
<keyword evidence="15" id="KW-0175">Coiled coil</keyword>
<keyword evidence="19" id="KW-1185">Reference proteome</keyword>
<organism evidence="18 19">
    <name type="scientific">Mycena alexandri</name>
    <dbReference type="NCBI Taxonomy" id="1745969"/>
    <lineage>
        <taxon>Eukaryota</taxon>
        <taxon>Fungi</taxon>
        <taxon>Dikarya</taxon>
        <taxon>Basidiomycota</taxon>
        <taxon>Agaricomycotina</taxon>
        <taxon>Agaricomycetes</taxon>
        <taxon>Agaricomycetidae</taxon>
        <taxon>Agaricales</taxon>
        <taxon>Marasmiineae</taxon>
        <taxon>Mycenaceae</taxon>
        <taxon>Mycena</taxon>
    </lineage>
</organism>
<accession>A0AAD6XD08</accession>
<evidence type="ECO:0000256" key="9">
    <source>
        <dbReference type="ARBA" id="ARBA00022771"/>
    </source>
</evidence>
<feature type="compositionally biased region" description="Basic and acidic residues" evidence="16">
    <location>
        <begin position="508"/>
        <end position="521"/>
    </location>
</feature>
<dbReference type="InterPro" id="IPR022880">
    <property type="entry name" value="DNApol_IV"/>
</dbReference>